<proteinExistence type="predicted"/>
<keyword evidence="1" id="KW-0805">Transcription regulation</keyword>
<organism evidence="4 5">
    <name type="scientific">Demequina muriae</name>
    <dbReference type="NCBI Taxonomy" id="3051664"/>
    <lineage>
        <taxon>Bacteria</taxon>
        <taxon>Bacillati</taxon>
        <taxon>Actinomycetota</taxon>
        <taxon>Actinomycetes</taxon>
        <taxon>Micrococcales</taxon>
        <taxon>Demequinaceae</taxon>
        <taxon>Demequina</taxon>
    </lineage>
</organism>
<keyword evidence="2" id="KW-0238">DNA-binding</keyword>
<dbReference type="InterPro" id="IPR036390">
    <property type="entry name" value="WH_DNA-bd_sf"/>
</dbReference>
<dbReference type="PANTHER" id="PTHR38465:SF2">
    <property type="entry name" value="HTH-TYPE TRANSCRIPTIONAL REGULATOR MMPR5"/>
    <property type="match status" value="1"/>
</dbReference>
<evidence type="ECO:0000313" key="4">
    <source>
        <dbReference type="EMBL" id="MDN4480230.1"/>
    </source>
</evidence>
<accession>A0ABT8GFN8</accession>
<dbReference type="InterPro" id="IPR036388">
    <property type="entry name" value="WH-like_DNA-bd_sf"/>
</dbReference>
<comment type="caution">
    <text evidence="4">The sequence shown here is derived from an EMBL/GenBank/DDBJ whole genome shotgun (WGS) entry which is preliminary data.</text>
</comment>
<evidence type="ECO:0000256" key="3">
    <source>
        <dbReference type="ARBA" id="ARBA00023163"/>
    </source>
</evidence>
<dbReference type="SUPFAM" id="SSF46785">
    <property type="entry name" value="Winged helix' DNA-binding domain"/>
    <property type="match status" value="1"/>
</dbReference>
<evidence type="ECO:0000256" key="1">
    <source>
        <dbReference type="ARBA" id="ARBA00023015"/>
    </source>
</evidence>
<dbReference type="Gene3D" id="1.10.10.10">
    <property type="entry name" value="Winged helix-like DNA-binding domain superfamily/Winged helix DNA-binding domain"/>
    <property type="match status" value="1"/>
</dbReference>
<evidence type="ECO:0008006" key="6">
    <source>
        <dbReference type="Google" id="ProtNLM"/>
    </source>
</evidence>
<reference evidence="4" key="1">
    <citation type="submission" date="2023-06" db="EMBL/GenBank/DDBJ databases">
        <title>Egi l300058.</title>
        <authorList>
            <person name="Gao L."/>
            <person name="Fang B.-Z."/>
            <person name="Li W.-J."/>
        </authorList>
    </citation>
    <scope>NUCLEOTIDE SEQUENCE</scope>
    <source>
        <strain evidence="4">EGI L300058</strain>
    </source>
</reference>
<gene>
    <name evidence="4" type="ORF">QQX02_04745</name>
</gene>
<sequence>MTDAFTPDALTPERLAYVERVADYWQAGGLGHAAGAILGYLTVCEPAAQTQAEIASALGLSAGTVSTQLRTLAGVEMVEKVRRMGVRTHFYQLPQNMWVRLIGSEDRRIAGMRVLADEGRAVMPETRRDRIASLDQMVRFFEHEWPQLSARLEEFLRKEGS</sequence>
<dbReference type="EMBL" id="JAUHQA010000001">
    <property type="protein sequence ID" value="MDN4480230.1"/>
    <property type="molecule type" value="Genomic_DNA"/>
</dbReference>
<evidence type="ECO:0000313" key="5">
    <source>
        <dbReference type="Proteomes" id="UP001172708"/>
    </source>
</evidence>
<evidence type="ECO:0000256" key="2">
    <source>
        <dbReference type="ARBA" id="ARBA00023125"/>
    </source>
</evidence>
<keyword evidence="5" id="KW-1185">Reference proteome</keyword>
<keyword evidence="3" id="KW-0804">Transcription</keyword>
<dbReference type="Proteomes" id="UP001172708">
    <property type="component" value="Unassembled WGS sequence"/>
</dbReference>
<name>A0ABT8GFN8_9MICO</name>
<dbReference type="RefSeq" id="WP_301141587.1">
    <property type="nucleotide sequence ID" value="NZ_JAUHQA010000001.1"/>
</dbReference>
<dbReference type="InterPro" id="IPR052362">
    <property type="entry name" value="HTH-GbsR_regulator"/>
</dbReference>
<protein>
    <recommendedName>
        <fullName evidence="6">MarR family protein</fullName>
    </recommendedName>
</protein>
<dbReference type="PANTHER" id="PTHR38465">
    <property type="entry name" value="HTH-TYPE TRANSCRIPTIONAL REGULATOR MJ1563-RELATED"/>
    <property type="match status" value="1"/>
</dbReference>